<dbReference type="SMART" id="SM00473">
    <property type="entry name" value="PAN_AP"/>
    <property type="match status" value="1"/>
</dbReference>
<keyword evidence="11" id="KW-1133">Transmembrane helix</keyword>
<evidence type="ECO:0000256" key="10">
    <source>
        <dbReference type="RuleBase" id="RU000304"/>
    </source>
</evidence>
<dbReference type="GO" id="GO:0005886">
    <property type="term" value="C:plasma membrane"/>
    <property type="evidence" value="ECO:0007669"/>
    <property type="project" value="TreeGrafter"/>
</dbReference>
<dbReference type="Gene3D" id="3.30.200.20">
    <property type="entry name" value="Phosphorylase Kinase, domain 1"/>
    <property type="match status" value="1"/>
</dbReference>
<dbReference type="FunFam" id="1.10.510.10:FF:000060">
    <property type="entry name" value="G-type lectin S-receptor-like serine/threonine-protein kinase"/>
    <property type="match status" value="1"/>
</dbReference>
<dbReference type="CDD" id="cd14066">
    <property type="entry name" value="STKc_IRAK"/>
    <property type="match status" value="1"/>
</dbReference>
<keyword evidence="3" id="KW-0732">Signal</keyword>
<dbReference type="Proteomes" id="UP000324897">
    <property type="component" value="Unassembled WGS sequence"/>
</dbReference>
<evidence type="ECO:0000256" key="4">
    <source>
        <dbReference type="ARBA" id="ARBA00022741"/>
    </source>
</evidence>
<accession>A0A5J9SGC1</accession>
<evidence type="ECO:0000256" key="5">
    <source>
        <dbReference type="ARBA" id="ARBA00022777"/>
    </source>
</evidence>
<dbReference type="PROSITE" id="PS00108">
    <property type="entry name" value="PROTEIN_KINASE_ST"/>
    <property type="match status" value="1"/>
</dbReference>
<comment type="similarity">
    <text evidence="10">Belongs to the protein kinase superfamily.</text>
</comment>
<evidence type="ECO:0000256" key="9">
    <source>
        <dbReference type="PROSITE-ProRule" id="PRU10141"/>
    </source>
</evidence>
<dbReference type="InterPro" id="IPR003609">
    <property type="entry name" value="Pan_app"/>
</dbReference>
<dbReference type="InterPro" id="IPR011009">
    <property type="entry name" value="Kinase-like_dom_sf"/>
</dbReference>
<feature type="binding site" evidence="9">
    <location>
        <position position="196"/>
    </location>
    <ligand>
        <name>ATP</name>
        <dbReference type="ChEBI" id="CHEBI:30616"/>
    </ligand>
</feature>
<evidence type="ECO:0000256" key="3">
    <source>
        <dbReference type="ARBA" id="ARBA00022729"/>
    </source>
</evidence>
<dbReference type="EMBL" id="RWGY01000892">
    <property type="protein sequence ID" value="TVT98129.1"/>
    <property type="molecule type" value="Genomic_DNA"/>
</dbReference>
<keyword evidence="15" id="KW-1185">Reference proteome</keyword>
<keyword evidence="5" id="KW-0418">Kinase</keyword>
<keyword evidence="11" id="KW-0812">Transmembrane</keyword>
<dbReference type="OrthoDB" id="780437at2759"/>
<feature type="non-terminal residue" evidence="14">
    <location>
        <position position="1"/>
    </location>
</feature>
<keyword evidence="2" id="KW-0808">Transferase</keyword>
<dbReference type="PROSITE" id="PS50011">
    <property type="entry name" value="PROTEIN_KINASE_DOM"/>
    <property type="match status" value="1"/>
</dbReference>
<dbReference type="PROSITE" id="PS50948">
    <property type="entry name" value="PAN"/>
    <property type="match status" value="1"/>
</dbReference>
<organism evidence="14 15">
    <name type="scientific">Eragrostis curvula</name>
    <name type="common">weeping love grass</name>
    <dbReference type="NCBI Taxonomy" id="38414"/>
    <lineage>
        <taxon>Eukaryota</taxon>
        <taxon>Viridiplantae</taxon>
        <taxon>Streptophyta</taxon>
        <taxon>Embryophyta</taxon>
        <taxon>Tracheophyta</taxon>
        <taxon>Spermatophyta</taxon>
        <taxon>Magnoliopsida</taxon>
        <taxon>Liliopsida</taxon>
        <taxon>Poales</taxon>
        <taxon>Poaceae</taxon>
        <taxon>PACMAD clade</taxon>
        <taxon>Chloridoideae</taxon>
        <taxon>Eragrostideae</taxon>
        <taxon>Eragrostidinae</taxon>
        <taxon>Eragrostis</taxon>
    </lineage>
</organism>
<feature type="domain" description="Protein kinase" evidence="12">
    <location>
        <begin position="168"/>
        <end position="454"/>
    </location>
</feature>
<dbReference type="PANTHER" id="PTHR27002">
    <property type="entry name" value="RECEPTOR-LIKE SERINE/THREONINE-PROTEIN KINASE SD1-8"/>
    <property type="match status" value="1"/>
</dbReference>
<keyword evidence="8" id="KW-0325">Glycoprotein</keyword>
<dbReference type="InterPro" id="IPR008271">
    <property type="entry name" value="Ser/Thr_kinase_AS"/>
</dbReference>
<evidence type="ECO:0008006" key="16">
    <source>
        <dbReference type="Google" id="ProtNLM"/>
    </source>
</evidence>
<evidence type="ECO:0000256" key="7">
    <source>
        <dbReference type="ARBA" id="ARBA00023157"/>
    </source>
</evidence>
<dbReference type="GO" id="GO:0004674">
    <property type="term" value="F:protein serine/threonine kinase activity"/>
    <property type="evidence" value="ECO:0007669"/>
    <property type="project" value="UniProtKB-KW"/>
</dbReference>
<evidence type="ECO:0000256" key="6">
    <source>
        <dbReference type="ARBA" id="ARBA00022840"/>
    </source>
</evidence>
<dbReference type="FunFam" id="3.30.200.20:FF:000402">
    <property type="entry name" value="Serine/threonine-protein kinase"/>
    <property type="match status" value="1"/>
</dbReference>
<dbReference type="SUPFAM" id="SSF56112">
    <property type="entry name" value="Protein kinase-like (PK-like)"/>
    <property type="match status" value="1"/>
</dbReference>
<comment type="caution">
    <text evidence="14">The sequence shown here is derived from an EMBL/GenBank/DDBJ whole genome shotgun (WGS) entry which is preliminary data.</text>
</comment>
<evidence type="ECO:0000313" key="15">
    <source>
        <dbReference type="Proteomes" id="UP000324897"/>
    </source>
</evidence>
<dbReference type="PANTHER" id="PTHR27002:SF1118">
    <property type="entry name" value="NON-SPECIFIC SERINE_THREONINE PROTEIN KINASE"/>
    <property type="match status" value="1"/>
</dbReference>
<evidence type="ECO:0000256" key="2">
    <source>
        <dbReference type="ARBA" id="ARBA00022679"/>
    </source>
</evidence>
<dbReference type="AlphaFoldDB" id="A0A5J9SGC1"/>
<evidence type="ECO:0000256" key="11">
    <source>
        <dbReference type="SAM" id="Phobius"/>
    </source>
</evidence>
<dbReference type="Pfam" id="PF08276">
    <property type="entry name" value="PAN_2"/>
    <property type="match status" value="1"/>
</dbReference>
<proteinExistence type="inferred from homology"/>
<feature type="domain" description="Apple" evidence="13">
    <location>
        <begin position="4"/>
        <end position="89"/>
    </location>
</feature>
<keyword evidence="6 9" id="KW-0067">ATP-binding</keyword>
<dbReference type="CDD" id="cd01098">
    <property type="entry name" value="PAN_AP_plant"/>
    <property type="match status" value="1"/>
</dbReference>
<keyword evidence="7" id="KW-1015">Disulfide bond</keyword>
<name>A0A5J9SGC1_9POAL</name>
<dbReference type="GO" id="GO:0005524">
    <property type="term" value="F:ATP binding"/>
    <property type="evidence" value="ECO:0007669"/>
    <property type="project" value="UniProtKB-UniRule"/>
</dbReference>
<dbReference type="PROSITE" id="PS00107">
    <property type="entry name" value="PROTEIN_KINASE_ATP"/>
    <property type="match status" value="1"/>
</dbReference>
<evidence type="ECO:0000259" key="12">
    <source>
        <dbReference type="PROSITE" id="PS50011"/>
    </source>
</evidence>
<keyword evidence="11" id="KW-0472">Membrane</keyword>
<keyword evidence="4 9" id="KW-0547">Nucleotide-binding</keyword>
<dbReference type="InterPro" id="IPR000719">
    <property type="entry name" value="Prot_kinase_dom"/>
</dbReference>
<evidence type="ECO:0000256" key="8">
    <source>
        <dbReference type="ARBA" id="ARBA00023180"/>
    </source>
</evidence>
<dbReference type="SMART" id="SM00220">
    <property type="entry name" value="S_TKc"/>
    <property type="match status" value="1"/>
</dbReference>
<reference evidence="14 15" key="1">
    <citation type="journal article" date="2019" name="Sci. Rep.">
        <title>A high-quality genome of Eragrostis curvula grass provides insights into Poaceae evolution and supports new strategies to enhance forage quality.</title>
        <authorList>
            <person name="Carballo J."/>
            <person name="Santos B.A.C.M."/>
            <person name="Zappacosta D."/>
            <person name="Garbus I."/>
            <person name="Selva J.P."/>
            <person name="Gallo C.A."/>
            <person name="Diaz A."/>
            <person name="Albertini E."/>
            <person name="Caccamo M."/>
            <person name="Echenique V."/>
        </authorList>
    </citation>
    <scope>NUCLEOTIDE SEQUENCE [LARGE SCALE GENOMIC DNA]</scope>
    <source>
        <strain evidence="15">cv. Victoria</strain>
        <tissue evidence="14">Leaf</tissue>
    </source>
</reference>
<evidence type="ECO:0000256" key="1">
    <source>
        <dbReference type="ARBA" id="ARBA00022527"/>
    </source>
</evidence>
<keyword evidence="1 10" id="KW-0723">Serine/threonine-protein kinase</keyword>
<feature type="transmembrane region" description="Helical" evidence="11">
    <location>
        <begin position="102"/>
        <end position="122"/>
    </location>
</feature>
<protein>
    <recommendedName>
        <fullName evidence="16">Protein kinase domain-containing protein</fullName>
    </recommendedName>
</protein>
<dbReference type="InterPro" id="IPR017441">
    <property type="entry name" value="Protein_kinase_ATP_BS"/>
</dbReference>
<dbReference type="Gene3D" id="1.10.510.10">
    <property type="entry name" value="Transferase(Phosphotransferase) domain 1"/>
    <property type="match status" value="1"/>
</dbReference>
<evidence type="ECO:0000259" key="13">
    <source>
        <dbReference type="PROSITE" id="PS50948"/>
    </source>
</evidence>
<gene>
    <name evidence="14" type="ORF">EJB05_56581</name>
</gene>
<dbReference type="Gramene" id="TVT98129">
    <property type="protein sequence ID" value="TVT98129"/>
    <property type="gene ID" value="EJB05_56581"/>
</dbReference>
<dbReference type="Pfam" id="PF07714">
    <property type="entry name" value="PK_Tyr_Ser-Thr"/>
    <property type="match status" value="1"/>
</dbReference>
<sequence length="489" mass="55225">MLRCGDRDRFVTLPAVKTPAMPVFVRNRSYDGCMAECLGNCSCTAYAYANLAGSVSGGDQSRCLLWFGELVDMGKYVQMDGEDLYLRLAGSPVQKKINLLKILIPIIACFLLIAFTVLIWICKIRGKRQKKQVQKRMMQKYFTDKTGEKSPEFPFFNFHDIVAATDNFCDSNMLGKGGFGNVYKGMLEGATEVAVKRLRKSSAQGTEEFRNEVALIAKLQHKNLVKLLGCCVHEDEKLLIYEYLPNKSLDNFLFDPARKSMLQWPVRCKIIQEVARGMMYLHQDSRLKIIHRDLKASNILLDMDMCPKISDFGMAKIFCGDQHQANTNRVVGTYGYMSPEYAMEGAFSVKSDTYSFGVLLLETVSGLKISSLHLIRDFPNLIVYAWNLWKDGKTEELVDSSVKDNCPLDEVSRYIHIGLSCVQDSPECRPLMSAVVFMLENKTTPLPVPMQPTMYYARRDAEPGQTSGNRILSLNDMSLTMKTESKAMV</sequence>
<dbReference type="InterPro" id="IPR001245">
    <property type="entry name" value="Ser-Thr/Tyr_kinase_cat_dom"/>
</dbReference>
<evidence type="ECO:0000313" key="14">
    <source>
        <dbReference type="EMBL" id="TVT98129.1"/>
    </source>
</evidence>